<feature type="compositionally biased region" description="Gly residues" evidence="1">
    <location>
        <begin position="186"/>
        <end position="196"/>
    </location>
</feature>
<proteinExistence type="predicted"/>
<dbReference type="EC" id="1.2.5.3" evidence="2"/>
<feature type="compositionally biased region" description="Basic and acidic residues" evidence="1">
    <location>
        <begin position="130"/>
        <end position="141"/>
    </location>
</feature>
<protein>
    <submittedName>
        <fullName evidence="2">Aerobic carbon monoxide dehydrogenase (Quinone), medium chain</fullName>
        <ecNumber evidence="2">1.2.5.3</ecNumber>
    </submittedName>
</protein>
<feature type="compositionally biased region" description="Basic residues" evidence="1">
    <location>
        <begin position="199"/>
        <end position="208"/>
    </location>
</feature>
<evidence type="ECO:0000256" key="1">
    <source>
        <dbReference type="SAM" id="MobiDB-lite"/>
    </source>
</evidence>
<feature type="non-terminal residue" evidence="2">
    <location>
        <position position="280"/>
    </location>
</feature>
<dbReference type="GO" id="GO:0008805">
    <property type="term" value="F:carbon-monoxide oxygenase activity"/>
    <property type="evidence" value="ECO:0007669"/>
    <property type="project" value="UniProtKB-EC"/>
</dbReference>
<gene>
    <name evidence="2" type="ORF">AVDCRST_MAG30-3446</name>
</gene>
<sequence>DPRRVRLRGPGHPRGGARRAARRRRGREDPRGRALAGPADEAPARRPVPARRPAQGRGPGGHRARGRGVPHRGDDEALRGRAGAGPRLGGARREHDRRPAGPLSRHAGRHPRARGPGLRPAGDLPGDGGQRLDHGVRRDAGGRGARLLLGLPHDRGRGGRDPHRGAAARDGRLRVRLREVQPPPGGLGDGRGGGPRQEGRRRHLRGRPGRADPSRRGAAPRDRRGGRAARPAARRGLDRRGGGARRRWHRAAGGPQRERGLQAPSRDGALPAGAGAGRCV</sequence>
<keyword evidence="2" id="KW-0560">Oxidoreductase</keyword>
<feature type="compositionally biased region" description="Basic and acidic residues" evidence="1">
    <location>
        <begin position="152"/>
        <end position="179"/>
    </location>
</feature>
<dbReference type="AlphaFoldDB" id="A0A6J4TLC8"/>
<feature type="non-terminal residue" evidence="2">
    <location>
        <position position="1"/>
    </location>
</feature>
<organism evidence="2">
    <name type="scientific">uncultured Solirubrobacteraceae bacterium</name>
    <dbReference type="NCBI Taxonomy" id="1162706"/>
    <lineage>
        <taxon>Bacteria</taxon>
        <taxon>Bacillati</taxon>
        <taxon>Actinomycetota</taxon>
        <taxon>Thermoleophilia</taxon>
        <taxon>Solirubrobacterales</taxon>
        <taxon>Solirubrobacteraceae</taxon>
        <taxon>environmental samples</taxon>
    </lineage>
</organism>
<feature type="compositionally biased region" description="Basic residues" evidence="1">
    <location>
        <begin position="1"/>
        <end position="25"/>
    </location>
</feature>
<name>A0A6J4TLC8_9ACTN</name>
<feature type="compositionally biased region" description="Basic and acidic residues" evidence="1">
    <location>
        <begin position="209"/>
        <end position="225"/>
    </location>
</feature>
<feature type="compositionally biased region" description="Low complexity" evidence="1">
    <location>
        <begin position="45"/>
        <end position="56"/>
    </location>
</feature>
<evidence type="ECO:0000313" key="2">
    <source>
        <dbReference type="EMBL" id="CAA9526937.1"/>
    </source>
</evidence>
<dbReference type="EMBL" id="CADCVS010000449">
    <property type="protein sequence ID" value="CAA9526937.1"/>
    <property type="molecule type" value="Genomic_DNA"/>
</dbReference>
<feature type="compositionally biased region" description="Basic residues" evidence="1">
    <location>
        <begin position="60"/>
        <end position="70"/>
    </location>
</feature>
<reference evidence="2" key="1">
    <citation type="submission" date="2020-02" db="EMBL/GenBank/DDBJ databases">
        <authorList>
            <person name="Meier V. D."/>
        </authorList>
    </citation>
    <scope>NUCLEOTIDE SEQUENCE</scope>
    <source>
        <strain evidence="2">AVDCRST_MAG30</strain>
    </source>
</reference>
<feature type="region of interest" description="Disordered" evidence="1">
    <location>
        <begin position="1"/>
        <end position="280"/>
    </location>
</feature>
<accession>A0A6J4TLC8</accession>